<reference evidence="5 6" key="1">
    <citation type="journal article" date="2014" name="Int. J. Syst. Evol. Microbiol.">
        <title>Complete genome sequence of Corynebacterium casei LMG S-19264T (=DSM 44701T), isolated from a smear-ripened cheese.</title>
        <authorList>
            <consortium name="US DOE Joint Genome Institute (JGI-PGF)"/>
            <person name="Walter F."/>
            <person name="Albersmeier A."/>
            <person name="Kalinowski J."/>
            <person name="Ruckert C."/>
        </authorList>
    </citation>
    <scope>NUCLEOTIDE SEQUENCE [LARGE SCALE GENOMIC DNA]</scope>
    <source>
        <strain evidence="5 6">NBRC 112785</strain>
    </source>
</reference>
<dbReference type="PANTHER" id="PTHR39181:SF1">
    <property type="entry name" value="TYROSINE-PROTEIN PHOSPHATASE YWQE"/>
    <property type="match status" value="1"/>
</dbReference>
<dbReference type="EMBL" id="BSPO01000003">
    <property type="protein sequence ID" value="GLS84598.1"/>
    <property type="molecule type" value="Genomic_DNA"/>
</dbReference>
<sequence length="244" mass="26921">MIDIHCHLLPGIDDGPDDLETALAMASMALEDGIQHSIVTPHITPGRFENQPHQIAQAFMQFRQHLLKAELNLSTSFAAELRVDPTVLTLASSNRLPTLGTLNGQQIILLEMPHTNVPVGIEKLIRWLLQRDIRPIIAHPERNRDVWQSPQKLSPLVQLGCYFQITAGSLLGAFRRESYDRAIELLQQGLVSSIATDAHNLTTRPPKLSQAVKKAANVVGEAKAKAMVIDFPQSLLSSARDGQL</sequence>
<dbReference type="Gene3D" id="3.20.20.140">
    <property type="entry name" value="Metal-dependent hydrolases"/>
    <property type="match status" value="1"/>
</dbReference>
<evidence type="ECO:0000256" key="4">
    <source>
        <dbReference type="ARBA" id="ARBA00051722"/>
    </source>
</evidence>
<organism evidence="5 6">
    <name type="scientific">Paraferrimonas haliotis</name>
    <dbReference type="NCBI Taxonomy" id="2013866"/>
    <lineage>
        <taxon>Bacteria</taxon>
        <taxon>Pseudomonadati</taxon>
        <taxon>Pseudomonadota</taxon>
        <taxon>Gammaproteobacteria</taxon>
        <taxon>Alteromonadales</taxon>
        <taxon>Ferrimonadaceae</taxon>
        <taxon>Paraferrimonas</taxon>
    </lineage>
</organism>
<comment type="similarity">
    <text evidence="1">Belongs to the metallo-dependent hydrolases superfamily. CpsB/CapC family.</text>
</comment>
<comment type="catalytic activity">
    <reaction evidence="4">
        <text>O-phospho-L-tyrosyl-[protein] + H2O = L-tyrosyl-[protein] + phosphate</text>
        <dbReference type="Rhea" id="RHEA:10684"/>
        <dbReference type="Rhea" id="RHEA-COMP:10136"/>
        <dbReference type="Rhea" id="RHEA-COMP:20101"/>
        <dbReference type="ChEBI" id="CHEBI:15377"/>
        <dbReference type="ChEBI" id="CHEBI:43474"/>
        <dbReference type="ChEBI" id="CHEBI:46858"/>
        <dbReference type="ChEBI" id="CHEBI:61978"/>
        <dbReference type="EC" id="3.1.3.48"/>
    </reaction>
</comment>
<accession>A0AA37TPM0</accession>
<comment type="caution">
    <text evidence="5">The sequence shown here is derived from an EMBL/GenBank/DDBJ whole genome shotgun (WGS) entry which is preliminary data.</text>
</comment>
<proteinExistence type="inferred from homology"/>
<gene>
    <name evidence="5" type="primary">cps4C</name>
    <name evidence="5" type="ORF">GCM10007894_25750</name>
</gene>
<dbReference type="InterPro" id="IPR032466">
    <property type="entry name" value="Metal_Hydrolase"/>
</dbReference>
<protein>
    <recommendedName>
        <fullName evidence="2">protein-tyrosine-phosphatase</fullName>
        <ecNumber evidence="2">3.1.3.48</ecNumber>
    </recommendedName>
</protein>
<evidence type="ECO:0000256" key="2">
    <source>
        <dbReference type="ARBA" id="ARBA00013064"/>
    </source>
</evidence>
<evidence type="ECO:0000256" key="3">
    <source>
        <dbReference type="ARBA" id="ARBA00022801"/>
    </source>
</evidence>
<dbReference type="GO" id="GO:0004725">
    <property type="term" value="F:protein tyrosine phosphatase activity"/>
    <property type="evidence" value="ECO:0007669"/>
    <property type="project" value="UniProtKB-EC"/>
</dbReference>
<dbReference type="AlphaFoldDB" id="A0AA37TPM0"/>
<evidence type="ECO:0000256" key="1">
    <source>
        <dbReference type="ARBA" id="ARBA00005750"/>
    </source>
</evidence>
<dbReference type="PIRSF" id="PIRSF016557">
    <property type="entry name" value="Caps_synth_CpsB"/>
    <property type="match status" value="1"/>
</dbReference>
<evidence type="ECO:0000313" key="5">
    <source>
        <dbReference type="EMBL" id="GLS84598.1"/>
    </source>
</evidence>
<dbReference type="SUPFAM" id="SSF51556">
    <property type="entry name" value="Metallo-dependent hydrolases"/>
    <property type="match status" value="1"/>
</dbReference>
<dbReference type="EC" id="3.1.3.48" evidence="2"/>
<dbReference type="Proteomes" id="UP001157439">
    <property type="component" value="Unassembled WGS sequence"/>
</dbReference>
<name>A0AA37TPM0_9GAMM</name>
<dbReference type="GO" id="GO:0030145">
    <property type="term" value="F:manganese ion binding"/>
    <property type="evidence" value="ECO:0007669"/>
    <property type="project" value="InterPro"/>
</dbReference>
<dbReference type="PANTHER" id="PTHR39181">
    <property type="entry name" value="TYROSINE-PROTEIN PHOSPHATASE YWQE"/>
    <property type="match status" value="1"/>
</dbReference>
<dbReference type="InterPro" id="IPR016667">
    <property type="entry name" value="Caps_polysacc_synth_CpsB/CapC"/>
</dbReference>
<keyword evidence="6" id="KW-1185">Reference proteome</keyword>
<keyword evidence="3" id="KW-0378">Hydrolase</keyword>
<dbReference type="Pfam" id="PF19567">
    <property type="entry name" value="CpsB_CapC"/>
    <property type="match status" value="1"/>
</dbReference>
<evidence type="ECO:0000313" key="6">
    <source>
        <dbReference type="Proteomes" id="UP001157439"/>
    </source>
</evidence>
<dbReference type="RefSeq" id="WP_095499067.1">
    <property type="nucleotide sequence ID" value="NZ_BSPO01000003.1"/>
</dbReference>